<reference evidence="1 2" key="1">
    <citation type="submission" date="2020-02" db="EMBL/GenBank/DDBJ databases">
        <authorList>
            <person name="Ma Q."/>
            <person name="Huang Y."/>
            <person name="Song X."/>
            <person name="Pei D."/>
        </authorList>
    </citation>
    <scope>NUCLEOTIDE SEQUENCE [LARGE SCALE GENOMIC DNA]</scope>
    <source>
        <strain evidence="1">Sxm20200214</strain>
        <tissue evidence="1">Leaf</tissue>
    </source>
</reference>
<dbReference type="OrthoDB" id="10519678at2759"/>
<dbReference type="AlphaFoldDB" id="A0A8X8B0S7"/>
<organism evidence="1 2">
    <name type="scientific">Brassica carinata</name>
    <name type="common">Ethiopian mustard</name>
    <name type="synonym">Abyssinian cabbage</name>
    <dbReference type="NCBI Taxonomy" id="52824"/>
    <lineage>
        <taxon>Eukaryota</taxon>
        <taxon>Viridiplantae</taxon>
        <taxon>Streptophyta</taxon>
        <taxon>Embryophyta</taxon>
        <taxon>Tracheophyta</taxon>
        <taxon>Spermatophyta</taxon>
        <taxon>Magnoliopsida</taxon>
        <taxon>eudicotyledons</taxon>
        <taxon>Gunneridae</taxon>
        <taxon>Pentapetalae</taxon>
        <taxon>rosids</taxon>
        <taxon>malvids</taxon>
        <taxon>Brassicales</taxon>
        <taxon>Brassicaceae</taxon>
        <taxon>Brassiceae</taxon>
        <taxon>Brassica</taxon>
    </lineage>
</organism>
<evidence type="ECO:0000313" key="2">
    <source>
        <dbReference type="Proteomes" id="UP000886595"/>
    </source>
</evidence>
<dbReference type="EMBL" id="JAAMPC010000004">
    <property type="protein sequence ID" value="KAG2316707.1"/>
    <property type="molecule type" value="Genomic_DNA"/>
</dbReference>
<dbReference type="Proteomes" id="UP000886595">
    <property type="component" value="Unassembled WGS sequence"/>
</dbReference>
<accession>A0A8X8B0S7</accession>
<name>A0A8X8B0S7_BRACI</name>
<protein>
    <submittedName>
        <fullName evidence="1">Uncharacterized protein</fullName>
    </submittedName>
</protein>
<comment type="caution">
    <text evidence="1">The sequence shown here is derived from an EMBL/GenBank/DDBJ whole genome shotgun (WGS) entry which is preliminary data.</text>
</comment>
<sequence>MGTYLDFTKRIATFIERSADQINFVYNNSKEVPENRRRLSIYKGIVMSRQNAGIHTTIRVCLACRDTRTAKIEYLTYYI</sequence>
<proteinExistence type="predicted"/>
<keyword evidence="2" id="KW-1185">Reference proteome</keyword>
<evidence type="ECO:0000313" key="1">
    <source>
        <dbReference type="EMBL" id="KAG2316707.1"/>
    </source>
</evidence>
<gene>
    <name evidence="1" type="ORF">Bca52824_019829</name>
</gene>